<dbReference type="Pfam" id="PF03749">
    <property type="entry name" value="SfsA"/>
    <property type="match status" value="1"/>
</dbReference>
<feature type="domain" description="SfsA N-terminal OB" evidence="3">
    <location>
        <begin position="13"/>
        <end position="79"/>
    </location>
</feature>
<dbReference type="InterPro" id="IPR040452">
    <property type="entry name" value="SfsA_C"/>
</dbReference>
<dbReference type="NCBIfam" id="TIGR00230">
    <property type="entry name" value="sfsA"/>
    <property type="match status" value="1"/>
</dbReference>
<dbReference type="HAMAP" id="MF_00095">
    <property type="entry name" value="SfsA"/>
    <property type="match status" value="1"/>
</dbReference>
<protein>
    <recommendedName>
        <fullName evidence="1">Sugar fermentation stimulation protein homolog</fullName>
    </recommendedName>
</protein>
<feature type="domain" description="Sugar fermentation stimulation protein C-terminal" evidence="2">
    <location>
        <begin position="83"/>
        <end position="219"/>
    </location>
</feature>
<dbReference type="PANTHER" id="PTHR30545">
    <property type="entry name" value="SUGAR FERMENTATION STIMULATION PROTEIN A"/>
    <property type="match status" value="1"/>
</dbReference>
<name>A0A7T5VB24_9BACT</name>
<evidence type="ECO:0000256" key="1">
    <source>
        <dbReference type="HAMAP-Rule" id="MF_00095"/>
    </source>
</evidence>
<organism evidence="4 5">
    <name type="scientific">Desulfobulbus oligotrophicus</name>
    <dbReference type="NCBI Taxonomy" id="1909699"/>
    <lineage>
        <taxon>Bacteria</taxon>
        <taxon>Pseudomonadati</taxon>
        <taxon>Thermodesulfobacteriota</taxon>
        <taxon>Desulfobulbia</taxon>
        <taxon>Desulfobulbales</taxon>
        <taxon>Desulfobulbaceae</taxon>
        <taxon>Desulfobulbus</taxon>
    </lineage>
</organism>
<evidence type="ECO:0000259" key="2">
    <source>
        <dbReference type="Pfam" id="PF03749"/>
    </source>
</evidence>
<dbReference type="InterPro" id="IPR005224">
    <property type="entry name" value="SfsA"/>
</dbReference>
<evidence type="ECO:0000259" key="3">
    <source>
        <dbReference type="Pfam" id="PF17746"/>
    </source>
</evidence>
<evidence type="ECO:0000313" key="4">
    <source>
        <dbReference type="EMBL" id="QQG64605.1"/>
    </source>
</evidence>
<keyword evidence="5" id="KW-1185">Reference proteome</keyword>
<dbReference type="Gene3D" id="2.40.50.580">
    <property type="match status" value="1"/>
</dbReference>
<dbReference type="RefSeq" id="WP_199263437.1">
    <property type="nucleotide sequence ID" value="NZ_CP054140.1"/>
</dbReference>
<gene>
    <name evidence="1 4" type="primary">sfsA</name>
    <name evidence="4" type="ORF">HP555_01380</name>
</gene>
<sequence>MLLPARCQTGTLLKRYKRFLADVRLEDGQVLTVHCPNSGSMRGCSTPGSPVVISHSDNIRRKYAWSLEMVFEQGVWIGIHTGRTNGLVREGLEQGVITDFGRIHSIVPEVVVSAGSRLDFRLETDQGTVFLEVKNCSLAEQGVAFFPDAVTTRGTRHLHELVRLVEEGNTAAVLFCVQRGDADRCTAAAAVDPVYAETVAWAAKQGVRFLAYQADVQPQEIVLQRQLPFVLDPDMRT</sequence>
<dbReference type="GO" id="GO:0003677">
    <property type="term" value="F:DNA binding"/>
    <property type="evidence" value="ECO:0007669"/>
    <property type="project" value="InterPro"/>
</dbReference>
<comment type="similarity">
    <text evidence="1">Belongs to the SfsA family.</text>
</comment>
<dbReference type="Gene3D" id="3.40.1350.60">
    <property type="match status" value="1"/>
</dbReference>
<dbReference type="EMBL" id="CP054140">
    <property type="protein sequence ID" value="QQG64605.1"/>
    <property type="molecule type" value="Genomic_DNA"/>
</dbReference>
<dbReference type="KEGG" id="dog:HP555_01380"/>
<dbReference type="Pfam" id="PF17746">
    <property type="entry name" value="SfsA_N"/>
    <property type="match status" value="1"/>
</dbReference>
<dbReference type="AlphaFoldDB" id="A0A7T5VB24"/>
<dbReference type="PANTHER" id="PTHR30545:SF2">
    <property type="entry name" value="SUGAR FERMENTATION STIMULATION PROTEIN A"/>
    <property type="match status" value="1"/>
</dbReference>
<dbReference type="CDD" id="cd22359">
    <property type="entry name" value="SfsA-like_bacterial"/>
    <property type="match status" value="1"/>
</dbReference>
<accession>A0A7T5VB24</accession>
<dbReference type="InterPro" id="IPR041465">
    <property type="entry name" value="SfsA_N"/>
</dbReference>
<evidence type="ECO:0000313" key="5">
    <source>
        <dbReference type="Proteomes" id="UP000596092"/>
    </source>
</evidence>
<reference evidence="4 5" key="1">
    <citation type="submission" date="2020-05" db="EMBL/GenBank/DDBJ databases">
        <title>Complete genome of Desulfobulbus oligotrophicus.</title>
        <authorList>
            <person name="Podar M."/>
        </authorList>
    </citation>
    <scope>NUCLEOTIDE SEQUENCE [LARGE SCALE GENOMIC DNA]</scope>
    <source>
        <strain evidence="4 5">Prop6</strain>
    </source>
</reference>
<dbReference type="Proteomes" id="UP000596092">
    <property type="component" value="Chromosome"/>
</dbReference>
<proteinExistence type="inferred from homology"/>